<dbReference type="InterPro" id="IPR018114">
    <property type="entry name" value="TRYPSIN_HIS"/>
</dbReference>
<evidence type="ECO:0000256" key="13">
    <source>
        <dbReference type="ARBA" id="ARBA00023202"/>
    </source>
</evidence>
<dbReference type="PROSITE" id="PS50070">
    <property type="entry name" value="KRINGLE_2"/>
    <property type="match status" value="1"/>
</dbReference>
<dbReference type="InterPro" id="IPR000001">
    <property type="entry name" value="Kringle"/>
</dbReference>
<dbReference type="CDD" id="cd00190">
    <property type="entry name" value="Tryp_SPc"/>
    <property type="match status" value="1"/>
</dbReference>
<dbReference type="Proteomes" id="UP000826234">
    <property type="component" value="Unassembled WGS sequence"/>
</dbReference>
<evidence type="ECO:0000256" key="4">
    <source>
        <dbReference type="ARBA" id="ARBA00013193"/>
    </source>
</evidence>
<dbReference type="EMBL" id="JAIPUX010003283">
    <property type="protein sequence ID" value="KAH0623096.1"/>
    <property type="molecule type" value="Genomic_DNA"/>
</dbReference>
<evidence type="ECO:0000313" key="18">
    <source>
        <dbReference type="EMBL" id="KAH0623096.1"/>
    </source>
</evidence>
<evidence type="ECO:0000256" key="15">
    <source>
        <dbReference type="RuleBase" id="RU363034"/>
    </source>
</evidence>
<comment type="caution">
    <text evidence="14">Lacks conserved residue(s) required for the propagation of feature annotation.</text>
</comment>
<keyword evidence="7 15" id="KW-0645">Protease</keyword>
<dbReference type="PANTHER" id="PTHR24264">
    <property type="entry name" value="TRYPSIN-RELATED"/>
    <property type="match status" value="1"/>
</dbReference>
<sequence>MSCRNPDNDTQPWCHILKGRILKWEYCDVPICSTCGLRRQRVAQFRIQGGLYSHIQSHPWQAAIFARYPRADSFVCGGILISSCWVLSAAHCLAERLYPESLCKPERLENRTITENMLCAGDTRQLDDACKGDSGGPLVCLTDGRMTLLGIVSWGVGCGRKDTPGVYTNVVRYLNWIQENMKA</sequence>
<dbReference type="InterPro" id="IPR038178">
    <property type="entry name" value="Kringle_sf"/>
</dbReference>
<evidence type="ECO:0000256" key="3">
    <source>
        <dbReference type="ARBA" id="ARBA00009228"/>
    </source>
</evidence>
<organism evidence="18 19">
    <name type="scientific">Phrynosoma platyrhinos</name>
    <name type="common">Desert horned lizard</name>
    <dbReference type="NCBI Taxonomy" id="52577"/>
    <lineage>
        <taxon>Eukaryota</taxon>
        <taxon>Metazoa</taxon>
        <taxon>Chordata</taxon>
        <taxon>Craniata</taxon>
        <taxon>Vertebrata</taxon>
        <taxon>Euteleostomi</taxon>
        <taxon>Lepidosauria</taxon>
        <taxon>Squamata</taxon>
        <taxon>Bifurcata</taxon>
        <taxon>Unidentata</taxon>
        <taxon>Episquamata</taxon>
        <taxon>Toxicofera</taxon>
        <taxon>Iguania</taxon>
        <taxon>Phrynosomatidae</taxon>
        <taxon>Phrynosomatinae</taxon>
        <taxon>Phrynosoma</taxon>
    </lineage>
</organism>
<evidence type="ECO:0000256" key="14">
    <source>
        <dbReference type="PROSITE-ProRule" id="PRU00121"/>
    </source>
</evidence>
<proteinExistence type="inferred from homology"/>
<keyword evidence="19" id="KW-1185">Reference proteome</keyword>
<evidence type="ECO:0000259" key="16">
    <source>
        <dbReference type="PROSITE" id="PS50070"/>
    </source>
</evidence>
<comment type="similarity">
    <text evidence="3">Belongs to the peptidase S1 family. Snake venom subfamily.</text>
</comment>
<keyword evidence="5" id="KW-0964">Secreted</keyword>
<dbReference type="PROSITE" id="PS50240">
    <property type="entry name" value="TRYPSIN_DOM"/>
    <property type="match status" value="1"/>
</dbReference>
<dbReference type="InterPro" id="IPR050127">
    <property type="entry name" value="Serine_Proteases_S1"/>
</dbReference>
<dbReference type="InterPro" id="IPR033116">
    <property type="entry name" value="TRYPSIN_SER"/>
</dbReference>
<accession>A0ABQ7T0F1</accession>
<evidence type="ECO:0000256" key="2">
    <source>
        <dbReference type="ARBA" id="ARBA00004613"/>
    </source>
</evidence>
<keyword evidence="8" id="KW-0732">Signal</keyword>
<name>A0ABQ7T0F1_PHRPL</name>
<dbReference type="Gene3D" id="2.40.20.10">
    <property type="entry name" value="Plasminogen Kringle 4"/>
    <property type="match status" value="1"/>
</dbReference>
<dbReference type="InterPro" id="IPR043504">
    <property type="entry name" value="Peptidase_S1_PA_chymotrypsin"/>
</dbReference>
<dbReference type="PANTHER" id="PTHR24264:SF42">
    <property type="entry name" value="TISSUE-TYPE PLASMINOGEN ACTIVATOR"/>
    <property type="match status" value="1"/>
</dbReference>
<evidence type="ECO:0000259" key="17">
    <source>
        <dbReference type="PROSITE" id="PS50240"/>
    </source>
</evidence>
<dbReference type="EC" id="3.4.21.68" evidence="4"/>
<evidence type="ECO:0000256" key="10">
    <source>
        <dbReference type="ARBA" id="ARBA00022825"/>
    </source>
</evidence>
<keyword evidence="9 15" id="KW-0378">Hydrolase</keyword>
<comment type="catalytic activity">
    <reaction evidence="1">
        <text>Specific cleavage of Arg-|-Val bond in plasminogen to form plasmin.</text>
        <dbReference type="EC" id="3.4.21.68"/>
    </reaction>
</comment>
<dbReference type="InterPro" id="IPR013806">
    <property type="entry name" value="Kringle-like"/>
</dbReference>
<dbReference type="PROSITE" id="PS00134">
    <property type="entry name" value="TRYPSIN_HIS"/>
    <property type="match status" value="1"/>
</dbReference>
<feature type="domain" description="Kringle" evidence="16">
    <location>
        <begin position="1"/>
        <end position="32"/>
    </location>
</feature>
<evidence type="ECO:0000256" key="7">
    <source>
        <dbReference type="ARBA" id="ARBA00022670"/>
    </source>
</evidence>
<evidence type="ECO:0000256" key="11">
    <source>
        <dbReference type="ARBA" id="ARBA00023157"/>
    </source>
</evidence>
<dbReference type="InterPro" id="IPR009003">
    <property type="entry name" value="Peptidase_S1_PA"/>
</dbReference>
<comment type="caution">
    <text evidence="18">The sequence shown here is derived from an EMBL/GenBank/DDBJ whole genome shotgun (WGS) entry which is preliminary data.</text>
</comment>
<dbReference type="SMART" id="SM00020">
    <property type="entry name" value="Tryp_SPc"/>
    <property type="match status" value="1"/>
</dbReference>
<evidence type="ECO:0000256" key="5">
    <source>
        <dbReference type="ARBA" id="ARBA00022525"/>
    </source>
</evidence>
<keyword evidence="11" id="KW-1015">Disulfide bond</keyword>
<feature type="domain" description="Peptidase S1" evidence="17">
    <location>
        <begin position="47"/>
        <end position="182"/>
    </location>
</feature>
<keyword evidence="6 14" id="KW-0420">Kringle</keyword>
<protein>
    <recommendedName>
        <fullName evidence="4">t-plasminogen activator</fullName>
        <ecNumber evidence="4">3.4.21.68</ecNumber>
    </recommendedName>
</protein>
<keyword evidence="13" id="KW-0617">Plasminogen activation</keyword>
<dbReference type="Pfam" id="PF00089">
    <property type="entry name" value="Trypsin"/>
    <property type="match status" value="2"/>
</dbReference>
<dbReference type="PROSITE" id="PS00135">
    <property type="entry name" value="TRYPSIN_SER"/>
    <property type="match status" value="1"/>
</dbReference>
<evidence type="ECO:0000256" key="6">
    <source>
        <dbReference type="ARBA" id="ARBA00022572"/>
    </source>
</evidence>
<dbReference type="Gene3D" id="2.40.10.10">
    <property type="entry name" value="Trypsin-like serine proteases"/>
    <property type="match status" value="3"/>
</dbReference>
<comment type="subcellular location">
    <subcellularLocation>
        <location evidence="2">Secreted</location>
    </subcellularLocation>
</comment>
<reference evidence="18 19" key="1">
    <citation type="journal article" date="2022" name="Gigascience">
        <title>A chromosome-level genome assembly and annotation of the desert horned lizard, Phrynosoma platyrhinos, provides insight into chromosomal rearrangements among reptiles.</title>
        <authorList>
            <person name="Koochekian N."/>
            <person name="Ascanio A."/>
            <person name="Farleigh K."/>
            <person name="Card D.C."/>
            <person name="Schield D.R."/>
            <person name="Castoe T.A."/>
            <person name="Jezkova T."/>
        </authorList>
    </citation>
    <scope>NUCLEOTIDE SEQUENCE [LARGE SCALE GENOMIC DNA]</scope>
    <source>
        <strain evidence="18">NK-2021</strain>
    </source>
</reference>
<evidence type="ECO:0000256" key="1">
    <source>
        <dbReference type="ARBA" id="ARBA00001538"/>
    </source>
</evidence>
<gene>
    <name evidence="18" type="ORF">JD844_031047</name>
</gene>
<evidence type="ECO:0000256" key="12">
    <source>
        <dbReference type="ARBA" id="ARBA00023180"/>
    </source>
</evidence>
<dbReference type="SUPFAM" id="SSF50494">
    <property type="entry name" value="Trypsin-like serine proteases"/>
    <property type="match status" value="1"/>
</dbReference>
<evidence type="ECO:0000256" key="9">
    <source>
        <dbReference type="ARBA" id="ARBA00022801"/>
    </source>
</evidence>
<evidence type="ECO:0000313" key="19">
    <source>
        <dbReference type="Proteomes" id="UP000826234"/>
    </source>
</evidence>
<dbReference type="SUPFAM" id="SSF57440">
    <property type="entry name" value="Kringle-like"/>
    <property type="match status" value="1"/>
</dbReference>
<dbReference type="InterPro" id="IPR001254">
    <property type="entry name" value="Trypsin_dom"/>
</dbReference>
<keyword evidence="10 15" id="KW-0720">Serine protease</keyword>
<evidence type="ECO:0000256" key="8">
    <source>
        <dbReference type="ARBA" id="ARBA00022729"/>
    </source>
</evidence>
<keyword evidence="12" id="KW-0325">Glycoprotein</keyword>